<protein>
    <submittedName>
        <fullName evidence="1">Uncharacterized protein</fullName>
    </submittedName>
</protein>
<sequence length="156" mass="18784">MDCVERDRRARHARELRKSIIKQRRNKRRLRTSQVNFPMNETYDGLNGRRVNNEPMENTHPHTRRNNKRTALKNRVTIDNRWVVPHNVDLVFKTIKYLFKYINKGQDRTVFIIEENVSSNPVDVSQSIREVDEIERKCDRSSGNHRNPYKSYTLYQ</sequence>
<gene>
    <name evidence="1" type="ORF">M9H77_22313</name>
</gene>
<reference evidence="2" key="1">
    <citation type="journal article" date="2023" name="Nat. Plants">
        <title>Single-cell RNA sequencing provides a high-resolution roadmap for understanding the multicellular compartmentation of specialized metabolism.</title>
        <authorList>
            <person name="Sun S."/>
            <person name="Shen X."/>
            <person name="Li Y."/>
            <person name="Li Y."/>
            <person name="Wang S."/>
            <person name="Li R."/>
            <person name="Zhang H."/>
            <person name="Shen G."/>
            <person name="Guo B."/>
            <person name="Wei J."/>
            <person name="Xu J."/>
            <person name="St-Pierre B."/>
            <person name="Chen S."/>
            <person name="Sun C."/>
        </authorList>
    </citation>
    <scope>NUCLEOTIDE SEQUENCE [LARGE SCALE GENOMIC DNA]</scope>
</reference>
<accession>A0ACC0ARU5</accession>
<dbReference type="EMBL" id="CM044705">
    <property type="protein sequence ID" value="KAI5662990.1"/>
    <property type="molecule type" value="Genomic_DNA"/>
</dbReference>
<evidence type="ECO:0000313" key="2">
    <source>
        <dbReference type="Proteomes" id="UP001060085"/>
    </source>
</evidence>
<organism evidence="1 2">
    <name type="scientific">Catharanthus roseus</name>
    <name type="common">Madagascar periwinkle</name>
    <name type="synonym">Vinca rosea</name>
    <dbReference type="NCBI Taxonomy" id="4058"/>
    <lineage>
        <taxon>Eukaryota</taxon>
        <taxon>Viridiplantae</taxon>
        <taxon>Streptophyta</taxon>
        <taxon>Embryophyta</taxon>
        <taxon>Tracheophyta</taxon>
        <taxon>Spermatophyta</taxon>
        <taxon>Magnoliopsida</taxon>
        <taxon>eudicotyledons</taxon>
        <taxon>Gunneridae</taxon>
        <taxon>Pentapetalae</taxon>
        <taxon>asterids</taxon>
        <taxon>lamiids</taxon>
        <taxon>Gentianales</taxon>
        <taxon>Apocynaceae</taxon>
        <taxon>Rauvolfioideae</taxon>
        <taxon>Vinceae</taxon>
        <taxon>Catharanthinae</taxon>
        <taxon>Catharanthus</taxon>
    </lineage>
</organism>
<evidence type="ECO:0000313" key="1">
    <source>
        <dbReference type="EMBL" id="KAI5662990.1"/>
    </source>
</evidence>
<keyword evidence="2" id="KW-1185">Reference proteome</keyword>
<comment type="caution">
    <text evidence="1">The sequence shown here is derived from an EMBL/GenBank/DDBJ whole genome shotgun (WGS) entry which is preliminary data.</text>
</comment>
<name>A0ACC0ARU5_CATRO</name>
<proteinExistence type="predicted"/>
<dbReference type="Proteomes" id="UP001060085">
    <property type="component" value="Linkage Group LG05"/>
</dbReference>